<dbReference type="AlphaFoldDB" id="A0A8J6EC44"/>
<evidence type="ECO:0000256" key="1">
    <source>
        <dbReference type="SAM" id="Phobius"/>
    </source>
</evidence>
<proteinExistence type="predicted"/>
<accession>A0A8J6EC44</accession>
<evidence type="ECO:0000313" key="2">
    <source>
        <dbReference type="EMBL" id="KAG9462806.1"/>
    </source>
</evidence>
<dbReference type="EMBL" id="WNTK01009381">
    <property type="protein sequence ID" value="KAG9462806.1"/>
    <property type="molecule type" value="Genomic_DNA"/>
</dbReference>
<keyword evidence="1" id="KW-0812">Transmembrane</keyword>
<organism evidence="2 3">
    <name type="scientific">Eleutherodactylus coqui</name>
    <name type="common">Puerto Rican coqui</name>
    <dbReference type="NCBI Taxonomy" id="57060"/>
    <lineage>
        <taxon>Eukaryota</taxon>
        <taxon>Metazoa</taxon>
        <taxon>Chordata</taxon>
        <taxon>Craniata</taxon>
        <taxon>Vertebrata</taxon>
        <taxon>Euteleostomi</taxon>
        <taxon>Amphibia</taxon>
        <taxon>Batrachia</taxon>
        <taxon>Anura</taxon>
        <taxon>Neobatrachia</taxon>
        <taxon>Hyloidea</taxon>
        <taxon>Eleutherodactylidae</taxon>
        <taxon>Eleutherodactylinae</taxon>
        <taxon>Eleutherodactylus</taxon>
        <taxon>Eleutherodactylus</taxon>
    </lineage>
</organism>
<comment type="caution">
    <text evidence="2">The sequence shown here is derived from an EMBL/GenBank/DDBJ whole genome shotgun (WGS) entry which is preliminary data.</text>
</comment>
<name>A0A8J6EC44_ELECQ</name>
<evidence type="ECO:0000313" key="3">
    <source>
        <dbReference type="Proteomes" id="UP000770717"/>
    </source>
</evidence>
<keyword evidence="1" id="KW-0472">Membrane</keyword>
<keyword evidence="3" id="KW-1185">Reference proteome</keyword>
<protein>
    <submittedName>
        <fullName evidence="2">Uncharacterized protein</fullName>
    </submittedName>
</protein>
<sequence>MVVMRSNHMKVVDTSAVLRPSGEFWHFPCMRSFQRCVHLAVHLASVSIWILMTIIICCGRSTAPRKLHF</sequence>
<feature type="transmembrane region" description="Helical" evidence="1">
    <location>
        <begin position="36"/>
        <end position="56"/>
    </location>
</feature>
<keyword evidence="1" id="KW-1133">Transmembrane helix</keyword>
<reference evidence="2" key="1">
    <citation type="thesis" date="2020" institute="ProQuest LLC" country="789 East Eisenhower Parkway, Ann Arbor, MI, USA">
        <title>Comparative Genomics and Chromosome Evolution.</title>
        <authorList>
            <person name="Mudd A.B."/>
        </authorList>
    </citation>
    <scope>NUCLEOTIDE SEQUENCE</scope>
    <source>
        <strain evidence="2">HN-11 Male</strain>
        <tissue evidence="2">Kidney and liver</tissue>
    </source>
</reference>
<gene>
    <name evidence="2" type="ORF">GDO78_023065</name>
</gene>
<dbReference type="Proteomes" id="UP000770717">
    <property type="component" value="Unassembled WGS sequence"/>
</dbReference>